<proteinExistence type="predicted"/>
<feature type="non-terminal residue" evidence="1">
    <location>
        <position position="34"/>
    </location>
</feature>
<dbReference type="AlphaFoldDB" id="A0A382NE89"/>
<gene>
    <name evidence="1" type="ORF">METZ01_LOCUS312220</name>
</gene>
<sequence length="34" mass="3712">MSALNPVTIKNLRIARSLYDLVQSEIAPGTDLDP</sequence>
<dbReference type="EMBL" id="UINC01099811">
    <property type="protein sequence ID" value="SVC59366.1"/>
    <property type="molecule type" value="Genomic_DNA"/>
</dbReference>
<evidence type="ECO:0000313" key="1">
    <source>
        <dbReference type="EMBL" id="SVC59366.1"/>
    </source>
</evidence>
<name>A0A382NE89_9ZZZZ</name>
<organism evidence="1">
    <name type="scientific">marine metagenome</name>
    <dbReference type="NCBI Taxonomy" id="408172"/>
    <lineage>
        <taxon>unclassified sequences</taxon>
        <taxon>metagenomes</taxon>
        <taxon>ecological metagenomes</taxon>
    </lineage>
</organism>
<protein>
    <submittedName>
        <fullName evidence="1">Uncharacterized protein</fullName>
    </submittedName>
</protein>
<accession>A0A382NE89</accession>
<reference evidence="1" key="1">
    <citation type="submission" date="2018-05" db="EMBL/GenBank/DDBJ databases">
        <authorList>
            <person name="Lanie J.A."/>
            <person name="Ng W.-L."/>
            <person name="Kazmierczak K.M."/>
            <person name="Andrzejewski T.M."/>
            <person name="Davidsen T.M."/>
            <person name="Wayne K.J."/>
            <person name="Tettelin H."/>
            <person name="Glass J.I."/>
            <person name="Rusch D."/>
            <person name="Podicherti R."/>
            <person name="Tsui H.-C.T."/>
            <person name="Winkler M.E."/>
        </authorList>
    </citation>
    <scope>NUCLEOTIDE SEQUENCE</scope>
</reference>